<dbReference type="Proteomes" id="UP000481643">
    <property type="component" value="Unassembled WGS sequence"/>
</dbReference>
<evidence type="ECO:0000313" key="1">
    <source>
        <dbReference type="EMBL" id="KAB2689667.1"/>
    </source>
</evidence>
<dbReference type="RefSeq" id="WP_151651046.1">
    <property type="nucleotide sequence ID" value="NZ_WBVX01000002.1"/>
</dbReference>
<reference evidence="1 2" key="1">
    <citation type="submission" date="2019-09" db="EMBL/GenBank/DDBJ databases">
        <title>Taxonomic organization of the family Brucellaceae based on a phylogenomic approach.</title>
        <authorList>
            <person name="Leclercq S."/>
            <person name="Cloeckaert A."/>
            <person name="Zygmunt M.S."/>
        </authorList>
    </citation>
    <scope>NUCLEOTIDE SEQUENCE [LARGE SCALE GENOMIC DNA]</scope>
    <source>
        <strain evidence="1 2">WS1830</strain>
    </source>
</reference>
<gene>
    <name evidence="1" type="ORF">F9L08_03140</name>
</gene>
<sequence>MASIVITTDGVFKRYGKALEAIGERDAKRVFARALNRGGDQARTQVKRSLVAQTGIKYGLINKAVKTIRAHPNKLEYKLEAEGGETNLNLFNARQGKKGVSAAPWKKRRVFKSTFIVPGYDGRVFKRKGKERGPLEPLFGPNIAREVVKDPTAEKWRMVSGFVMTRVEHELMRLFKLS</sequence>
<dbReference type="EMBL" id="WBVX01000002">
    <property type="protein sequence ID" value="KAB2689667.1"/>
    <property type="molecule type" value="Genomic_DNA"/>
</dbReference>
<name>A0A6L3YVU1_9HYPH</name>
<dbReference type="AlphaFoldDB" id="A0A6L3YVU1"/>
<evidence type="ECO:0000313" key="2">
    <source>
        <dbReference type="Proteomes" id="UP000481643"/>
    </source>
</evidence>
<dbReference type="Pfam" id="PF06763">
    <property type="entry name" value="Minor_tail_Z"/>
    <property type="match status" value="1"/>
</dbReference>
<organism evidence="1 2">
    <name type="scientific">Brucella tritici</name>
    <dbReference type="NCBI Taxonomy" id="94626"/>
    <lineage>
        <taxon>Bacteria</taxon>
        <taxon>Pseudomonadati</taxon>
        <taxon>Pseudomonadota</taxon>
        <taxon>Alphaproteobacteria</taxon>
        <taxon>Hyphomicrobiales</taxon>
        <taxon>Brucellaceae</taxon>
        <taxon>Brucella/Ochrobactrum group</taxon>
        <taxon>Brucella</taxon>
    </lineage>
</organism>
<dbReference type="InterPro" id="IPR010633">
    <property type="entry name" value="Phage_lambda_GpZ"/>
</dbReference>
<comment type="caution">
    <text evidence="1">The sequence shown here is derived from an EMBL/GenBank/DDBJ whole genome shotgun (WGS) entry which is preliminary data.</text>
</comment>
<protein>
    <submittedName>
        <fullName evidence="1">Uncharacterized protein</fullName>
    </submittedName>
</protein>
<proteinExistence type="predicted"/>
<accession>A0A6L3YVU1</accession>